<accession>A0A0A9HRH1</accession>
<evidence type="ECO:0000313" key="2">
    <source>
        <dbReference type="EMBL" id="JAE39720.1"/>
    </source>
</evidence>
<feature type="region of interest" description="Disordered" evidence="1">
    <location>
        <begin position="1"/>
        <end position="30"/>
    </location>
</feature>
<organism evidence="2">
    <name type="scientific">Arundo donax</name>
    <name type="common">Giant reed</name>
    <name type="synonym">Donax arundinaceus</name>
    <dbReference type="NCBI Taxonomy" id="35708"/>
    <lineage>
        <taxon>Eukaryota</taxon>
        <taxon>Viridiplantae</taxon>
        <taxon>Streptophyta</taxon>
        <taxon>Embryophyta</taxon>
        <taxon>Tracheophyta</taxon>
        <taxon>Spermatophyta</taxon>
        <taxon>Magnoliopsida</taxon>
        <taxon>Liliopsida</taxon>
        <taxon>Poales</taxon>
        <taxon>Poaceae</taxon>
        <taxon>PACMAD clade</taxon>
        <taxon>Arundinoideae</taxon>
        <taxon>Arundineae</taxon>
        <taxon>Arundo</taxon>
    </lineage>
</organism>
<dbReference type="AlphaFoldDB" id="A0A0A9HRH1"/>
<proteinExistence type="predicted"/>
<reference evidence="2" key="1">
    <citation type="submission" date="2014-09" db="EMBL/GenBank/DDBJ databases">
        <authorList>
            <person name="Magalhaes I.L.F."/>
            <person name="Oliveira U."/>
            <person name="Santos F.R."/>
            <person name="Vidigal T.H.D.A."/>
            <person name="Brescovit A.D."/>
            <person name="Santos A.J."/>
        </authorList>
    </citation>
    <scope>NUCLEOTIDE SEQUENCE</scope>
    <source>
        <tissue evidence="2">Shoot tissue taken approximately 20 cm above the soil surface</tissue>
    </source>
</reference>
<reference evidence="2" key="2">
    <citation type="journal article" date="2015" name="Data Brief">
        <title>Shoot transcriptome of the giant reed, Arundo donax.</title>
        <authorList>
            <person name="Barrero R.A."/>
            <person name="Guerrero F.D."/>
            <person name="Moolhuijzen P."/>
            <person name="Goolsby J.A."/>
            <person name="Tidwell J."/>
            <person name="Bellgard S.E."/>
            <person name="Bellgard M.I."/>
        </authorList>
    </citation>
    <scope>NUCLEOTIDE SEQUENCE</scope>
    <source>
        <tissue evidence="2">Shoot tissue taken approximately 20 cm above the soil surface</tissue>
    </source>
</reference>
<name>A0A0A9HRH1_ARUDO</name>
<dbReference type="EMBL" id="GBRH01158176">
    <property type="protein sequence ID" value="JAE39720.1"/>
    <property type="molecule type" value="Transcribed_RNA"/>
</dbReference>
<sequence>MDGEEENVGPSRRTSKRTRRMASALASSDNRAQVLGDSHFSSFFSLLGDNYNRTMSRN</sequence>
<protein>
    <submittedName>
        <fullName evidence="2">Uncharacterized protein</fullName>
    </submittedName>
</protein>
<evidence type="ECO:0000256" key="1">
    <source>
        <dbReference type="SAM" id="MobiDB-lite"/>
    </source>
</evidence>